<keyword evidence="3" id="KW-0677">Repeat</keyword>
<evidence type="ECO:0000256" key="3">
    <source>
        <dbReference type="ARBA" id="ARBA00022737"/>
    </source>
</evidence>
<proteinExistence type="predicted"/>
<dbReference type="SMART" id="SM00228">
    <property type="entry name" value="PDZ"/>
    <property type="match status" value="1"/>
</dbReference>
<dbReference type="PANTHER" id="PTHR46227">
    <property type="entry name" value="GLUTAMATE RECEPTOR-INTERACTING PROTEIN GRIP"/>
    <property type="match status" value="1"/>
</dbReference>
<dbReference type="EMBL" id="GHKJ01001189">
    <property type="protein sequence ID" value="MOY46219.1"/>
    <property type="molecule type" value="Transcribed_RNA"/>
</dbReference>
<dbReference type="Gene3D" id="2.30.42.10">
    <property type="match status" value="1"/>
</dbReference>
<reference evidence="5" key="1">
    <citation type="submission" date="2019-04" db="EMBL/GenBank/DDBJ databases">
        <title>Analysis of the testis transcriptome of the Chagas disease vector Rhodnius prolixus.</title>
        <authorList>
            <person name="Cesar J."/>
            <person name="Ribeiro J.M."/>
            <person name="Pereira M.H."/>
            <person name="Araujo R.N."/>
            <person name="Gontijo N.F."/>
            <person name="Pessoa G."/>
            <person name="Sant'Anna M.V."/>
            <person name="Sorgine M.H."/>
            <person name="Majerowicz D."/>
            <person name="Carvalho A.B."/>
            <person name="Braz G."/>
            <person name="Mesquita R."/>
            <person name="Lagerblad P.O."/>
            <person name="Koerich L.B."/>
        </authorList>
    </citation>
    <scope>NUCLEOTIDE SEQUENCE</scope>
</reference>
<dbReference type="InterPro" id="IPR001478">
    <property type="entry name" value="PDZ"/>
</dbReference>
<dbReference type="Pfam" id="PF13180">
    <property type="entry name" value="PDZ_2"/>
    <property type="match status" value="1"/>
</dbReference>
<dbReference type="PROSITE" id="PS50106">
    <property type="entry name" value="PDZ"/>
    <property type="match status" value="1"/>
</dbReference>
<evidence type="ECO:0000256" key="2">
    <source>
        <dbReference type="ARBA" id="ARBA00022490"/>
    </source>
</evidence>
<dbReference type="InterPro" id="IPR036034">
    <property type="entry name" value="PDZ_sf"/>
</dbReference>
<name>A0A4P6D9Q4_RHOPR</name>
<keyword evidence="2" id="KW-0963">Cytoplasm</keyword>
<organism evidence="5">
    <name type="scientific">Rhodnius prolixus</name>
    <name type="common">Triatomid bug</name>
    <dbReference type="NCBI Taxonomy" id="13249"/>
    <lineage>
        <taxon>Eukaryota</taxon>
        <taxon>Metazoa</taxon>
        <taxon>Ecdysozoa</taxon>
        <taxon>Arthropoda</taxon>
        <taxon>Hexapoda</taxon>
        <taxon>Insecta</taxon>
        <taxon>Pterygota</taxon>
        <taxon>Neoptera</taxon>
        <taxon>Paraneoptera</taxon>
        <taxon>Hemiptera</taxon>
        <taxon>Heteroptera</taxon>
        <taxon>Panheteroptera</taxon>
        <taxon>Cimicomorpha</taxon>
        <taxon>Reduviidae</taxon>
        <taxon>Triatominae</taxon>
        <taxon>Rhodnius</taxon>
    </lineage>
</organism>
<evidence type="ECO:0000256" key="1">
    <source>
        <dbReference type="ARBA" id="ARBA00004496"/>
    </source>
</evidence>
<dbReference type="SUPFAM" id="SSF50156">
    <property type="entry name" value="PDZ domain-like"/>
    <property type="match status" value="1"/>
</dbReference>
<dbReference type="InterPro" id="IPR043545">
    <property type="entry name" value="GRIP1/2"/>
</dbReference>
<accession>A0A4P6D9Q4</accession>
<dbReference type="PANTHER" id="PTHR46227:SF2">
    <property type="entry name" value="FI03335P"/>
    <property type="match status" value="1"/>
</dbReference>
<sequence>MLFDDFGFSVSDGLYGKGVFVNTIKPGSPADMCGMLRQYDKIVQVNDVPTHDLDCCLTVPLMASAGKKLTLTLVRYQDRQGTGVQQWVEEVAEEAQPECQYKHTETL</sequence>
<dbReference type="AlphaFoldDB" id="A0A4P6D9Q4"/>
<protein>
    <submittedName>
        <fullName evidence="5">Putative glutamate receptor-interacting protein 1 isoform x2</fullName>
    </submittedName>
</protein>
<comment type="subcellular location">
    <subcellularLocation>
        <location evidence="1">Cytoplasm</location>
    </subcellularLocation>
</comment>
<dbReference type="GO" id="GO:0098887">
    <property type="term" value="P:neurotransmitter receptor transport, endosome to postsynaptic membrane"/>
    <property type="evidence" value="ECO:0007669"/>
    <property type="project" value="TreeGrafter"/>
</dbReference>
<keyword evidence="5" id="KW-0675">Receptor</keyword>
<dbReference type="GO" id="GO:0005737">
    <property type="term" value="C:cytoplasm"/>
    <property type="evidence" value="ECO:0007669"/>
    <property type="project" value="UniProtKB-SubCell"/>
</dbReference>
<feature type="domain" description="PDZ" evidence="4">
    <location>
        <begin position="1"/>
        <end position="77"/>
    </location>
</feature>
<evidence type="ECO:0000313" key="5">
    <source>
        <dbReference type="EMBL" id="MOY46219.1"/>
    </source>
</evidence>
<evidence type="ECO:0000259" key="4">
    <source>
        <dbReference type="PROSITE" id="PS50106"/>
    </source>
</evidence>